<accession>X0V178</accession>
<comment type="caution">
    <text evidence="1">The sequence shown here is derived from an EMBL/GenBank/DDBJ whole genome shotgun (WGS) entry which is preliminary data.</text>
</comment>
<evidence type="ECO:0000313" key="1">
    <source>
        <dbReference type="EMBL" id="GAG11854.1"/>
    </source>
</evidence>
<gene>
    <name evidence="1" type="ORF">S01H1_33545</name>
</gene>
<organism evidence="1">
    <name type="scientific">marine sediment metagenome</name>
    <dbReference type="NCBI Taxonomy" id="412755"/>
    <lineage>
        <taxon>unclassified sequences</taxon>
        <taxon>metagenomes</taxon>
        <taxon>ecological metagenomes</taxon>
    </lineage>
</organism>
<dbReference type="AlphaFoldDB" id="X0V178"/>
<dbReference type="Gene3D" id="3.30.40.220">
    <property type="match status" value="1"/>
</dbReference>
<sequence>LHDAGKNKQNNVLWNCICECGQFKIVRAADLKNKHTRSCGCEMGKSLPNGQASFNQLLNGYKQGAKKYGVKFELTNDEFRELTSSVCYYCGKKPKQMHRARRQNGVYVHNGIDRVDNSKGYIIDNCVSCCSICNHMKWNLNQKIFLNHVERITKWPKK</sequence>
<feature type="non-terminal residue" evidence="1">
    <location>
        <position position="1"/>
    </location>
</feature>
<proteinExistence type="predicted"/>
<dbReference type="EMBL" id="BARS01020834">
    <property type="protein sequence ID" value="GAG11854.1"/>
    <property type="molecule type" value="Genomic_DNA"/>
</dbReference>
<name>X0V178_9ZZZZ</name>
<protein>
    <submittedName>
        <fullName evidence="1">Uncharacterized protein</fullName>
    </submittedName>
</protein>
<reference evidence="1" key="1">
    <citation type="journal article" date="2014" name="Front. Microbiol.">
        <title>High frequency of phylogenetically diverse reductive dehalogenase-homologous genes in deep subseafloor sedimentary metagenomes.</title>
        <authorList>
            <person name="Kawai M."/>
            <person name="Futagami T."/>
            <person name="Toyoda A."/>
            <person name="Takaki Y."/>
            <person name="Nishi S."/>
            <person name="Hori S."/>
            <person name="Arai W."/>
            <person name="Tsubouchi T."/>
            <person name="Morono Y."/>
            <person name="Uchiyama I."/>
            <person name="Ito T."/>
            <person name="Fujiyama A."/>
            <person name="Inagaki F."/>
            <person name="Takami H."/>
        </authorList>
    </citation>
    <scope>NUCLEOTIDE SEQUENCE</scope>
    <source>
        <strain evidence="1">Expedition CK06-06</strain>
    </source>
</reference>